<sequence>MNSAIQLEITRVIAQRSRRELDAVGFVVQSALVRLTASQQYIFNSVLSIFGKDIKENIRFLATFADGNRPRVLDAINEAQLPCRKDRNGLPCHQKFNNGAIYSNNKDEDDDYSLIEWKSGMRNFKLFFDELFDMPTKSLQMTLEVLENRKQLEIKLKWMQDAIPRHLTKMEELRTKEALMERHKVEVDANQHFEIKVPVSKKVKVNVDCLAAMNCTKCETTCHYPCDPVYAKSWCPAFSSEQLADGGIIQTVGILLERTVIPFREANCKICPGNCSSNDHKNEVQRWIYKQVEETQTLEDIREKYETAKGNKMDAEELVAALKNDVDILKKDIVKAIDEIKNLHNKLKKNALHGNPLTTPDYILMLIDNEKTEHKDGFAERIKSLEELLPLAKLTDDIVDTDKFQQLMLM</sequence>
<reference evidence="2 3" key="1">
    <citation type="journal article" date="2011" name="Science">
        <title>The ecoresponsive genome of Daphnia pulex.</title>
        <authorList>
            <person name="Colbourne J.K."/>
            <person name="Pfrender M.E."/>
            <person name="Gilbert D."/>
            <person name="Thomas W.K."/>
            <person name="Tucker A."/>
            <person name="Oakley T.H."/>
            <person name="Tokishita S."/>
            <person name="Aerts A."/>
            <person name="Arnold G.J."/>
            <person name="Basu M.K."/>
            <person name="Bauer D.J."/>
            <person name="Caceres C.E."/>
            <person name="Carmel L."/>
            <person name="Casola C."/>
            <person name="Choi J.H."/>
            <person name="Detter J.C."/>
            <person name="Dong Q."/>
            <person name="Dusheyko S."/>
            <person name="Eads B.D."/>
            <person name="Frohlich T."/>
            <person name="Geiler-Samerotte K.A."/>
            <person name="Gerlach D."/>
            <person name="Hatcher P."/>
            <person name="Jogdeo S."/>
            <person name="Krijgsveld J."/>
            <person name="Kriventseva E.V."/>
            <person name="Kultz D."/>
            <person name="Laforsch C."/>
            <person name="Lindquist E."/>
            <person name="Lopez J."/>
            <person name="Manak J.R."/>
            <person name="Muller J."/>
            <person name="Pangilinan J."/>
            <person name="Patwardhan R.P."/>
            <person name="Pitluck S."/>
            <person name="Pritham E.J."/>
            <person name="Rechtsteiner A."/>
            <person name="Rho M."/>
            <person name="Rogozin I.B."/>
            <person name="Sakarya O."/>
            <person name="Salamov A."/>
            <person name="Schaack S."/>
            <person name="Shapiro H."/>
            <person name="Shiga Y."/>
            <person name="Skalitzky C."/>
            <person name="Smith Z."/>
            <person name="Souvorov A."/>
            <person name="Sung W."/>
            <person name="Tang Z."/>
            <person name="Tsuchiya D."/>
            <person name="Tu H."/>
            <person name="Vos H."/>
            <person name="Wang M."/>
            <person name="Wolf Y.I."/>
            <person name="Yamagata H."/>
            <person name="Yamada T."/>
            <person name="Ye Y."/>
            <person name="Shaw J.R."/>
            <person name="Andrews J."/>
            <person name="Crease T.J."/>
            <person name="Tang H."/>
            <person name="Lucas S.M."/>
            <person name="Robertson H.M."/>
            <person name="Bork P."/>
            <person name="Koonin E.V."/>
            <person name="Zdobnov E.M."/>
            <person name="Grigoriev I.V."/>
            <person name="Lynch M."/>
            <person name="Boore J.L."/>
        </authorList>
    </citation>
    <scope>NUCLEOTIDE SEQUENCE [LARGE SCALE GENOMIC DNA]</scope>
</reference>
<dbReference type="Proteomes" id="UP000000305">
    <property type="component" value="Unassembled WGS sequence"/>
</dbReference>
<gene>
    <name evidence="2" type="ORF">DAPPUDRAFT_251471</name>
</gene>
<name>E9H0I0_DAPPU</name>
<evidence type="ECO:0000256" key="1">
    <source>
        <dbReference type="SAM" id="Coils"/>
    </source>
</evidence>
<dbReference type="PhylomeDB" id="E9H0I0"/>
<dbReference type="HOGENOM" id="CLU_018951_2_0_1"/>
<dbReference type="PANTHER" id="PTHR32046:SF14">
    <property type="match status" value="1"/>
</dbReference>
<keyword evidence="1" id="KW-0175">Coiled coil</keyword>
<dbReference type="PANTHER" id="PTHR32046">
    <property type="entry name" value="G DOMAIN-CONTAINING PROTEIN"/>
    <property type="match status" value="1"/>
</dbReference>
<keyword evidence="3" id="KW-1185">Reference proteome</keyword>
<evidence type="ECO:0000313" key="2">
    <source>
        <dbReference type="EMBL" id="EFX74809.1"/>
    </source>
</evidence>
<dbReference type="OrthoDB" id="6338326at2759"/>
<evidence type="ECO:0000313" key="3">
    <source>
        <dbReference type="Proteomes" id="UP000000305"/>
    </source>
</evidence>
<dbReference type="GO" id="GO:0061640">
    <property type="term" value="P:cytoskeleton-dependent cytokinesis"/>
    <property type="evidence" value="ECO:0000318"/>
    <property type="project" value="GO_Central"/>
</dbReference>
<organism evidence="2 3">
    <name type="scientific">Daphnia pulex</name>
    <name type="common">Water flea</name>
    <dbReference type="NCBI Taxonomy" id="6669"/>
    <lineage>
        <taxon>Eukaryota</taxon>
        <taxon>Metazoa</taxon>
        <taxon>Ecdysozoa</taxon>
        <taxon>Arthropoda</taxon>
        <taxon>Crustacea</taxon>
        <taxon>Branchiopoda</taxon>
        <taxon>Diplostraca</taxon>
        <taxon>Cladocera</taxon>
        <taxon>Anomopoda</taxon>
        <taxon>Daphniidae</taxon>
        <taxon>Daphnia</taxon>
    </lineage>
</organism>
<dbReference type="KEGG" id="dpx:DAPPUDRAFT_251471"/>
<dbReference type="GO" id="GO:0060090">
    <property type="term" value="F:molecular adaptor activity"/>
    <property type="evidence" value="ECO:0000318"/>
    <property type="project" value="GO_Central"/>
</dbReference>
<dbReference type="GO" id="GO:0032153">
    <property type="term" value="C:cell division site"/>
    <property type="evidence" value="ECO:0000318"/>
    <property type="project" value="GO_Central"/>
</dbReference>
<dbReference type="EMBL" id="GL732580">
    <property type="protein sequence ID" value="EFX74809.1"/>
    <property type="molecule type" value="Genomic_DNA"/>
</dbReference>
<dbReference type="GO" id="GO:0031105">
    <property type="term" value="C:septin complex"/>
    <property type="evidence" value="ECO:0000318"/>
    <property type="project" value="GO_Central"/>
</dbReference>
<dbReference type="Gene3D" id="3.40.50.300">
    <property type="entry name" value="P-loop containing nucleotide triphosphate hydrolases"/>
    <property type="match status" value="1"/>
</dbReference>
<dbReference type="eggNOG" id="ENOG502QTS0">
    <property type="taxonomic scope" value="Eukaryota"/>
</dbReference>
<feature type="coiled-coil region" evidence="1">
    <location>
        <begin position="298"/>
        <end position="350"/>
    </location>
</feature>
<dbReference type="GO" id="GO:0005940">
    <property type="term" value="C:septin ring"/>
    <property type="evidence" value="ECO:0000318"/>
    <property type="project" value="GO_Central"/>
</dbReference>
<dbReference type="AlphaFoldDB" id="E9H0I0"/>
<proteinExistence type="predicted"/>
<dbReference type="STRING" id="6669.E9H0I0"/>
<dbReference type="GO" id="GO:0015630">
    <property type="term" value="C:microtubule cytoskeleton"/>
    <property type="evidence" value="ECO:0000318"/>
    <property type="project" value="GO_Central"/>
</dbReference>
<protein>
    <submittedName>
        <fullName evidence="2">Uncharacterized protein</fullName>
    </submittedName>
</protein>
<dbReference type="InterPro" id="IPR027417">
    <property type="entry name" value="P-loop_NTPase"/>
</dbReference>
<dbReference type="InParanoid" id="E9H0I0"/>
<accession>E9H0I0</accession>
<dbReference type="GO" id="GO:0003924">
    <property type="term" value="F:GTPase activity"/>
    <property type="evidence" value="ECO:0000318"/>
    <property type="project" value="GO_Central"/>
</dbReference>
<dbReference type="GO" id="GO:0008104">
    <property type="term" value="P:intracellular protein localization"/>
    <property type="evidence" value="ECO:0000318"/>
    <property type="project" value="GO_Central"/>
</dbReference>